<feature type="region of interest" description="Disordered" evidence="3">
    <location>
        <begin position="168"/>
        <end position="199"/>
    </location>
</feature>
<comment type="caution">
    <text evidence="5">The sequence shown here is derived from an EMBL/GenBank/DDBJ whole genome shotgun (WGS) entry which is preliminary data.</text>
</comment>
<feature type="signal peptide" evidence="4">
    <location>
        <begin position="1"/>
        <end position="19"/>
    </location>
</feature>
<feature type="compositionally biased region" description="Acidic residues" evidence="3">
    <location>
        <begin position="178"/>
        <end position="193"/>
    </location>
</feature>
<proteinExistence type="inferred from homology"/>
<dbReference type="GO" id="GO:0003676">
    <property type="term" value="F:nucleic acid binding"/>
    <property type="evidence" value="ECO:0007669"/>
    <property type="project" value="InterPro"/>
</dbReference>
<gene>
    <name evidence="5" type="ORF">X943_000647</name>
</gene>
<keyword evidence="4" id="KW-0732">Signal</keyword>
<comment type="similarity">
    <text evidence="1">Belongs to the mTERF family.</text>
</comment>
<reference evidence="5" key="2">
    <citation type="submission" date="2021-05" db="EMBL/GenBank/DDBJ databases">
        <authorList>
            <person name="Pain A."/>
        </authorList>
    </citation>
    <scope>NUCLEOTIDE SEQUENCE</scope>
    <source>
        <strain evidence="5">1802A</strain>
    </source>
</reference>
<organism evidence="5 6">
    <name type="scientific">Babesia divergens</name>
    <dbReference type="NCBI Taxonomy" id="32595"/>
    <lineage>
        <taxon>Eukaryota</taxon>
        <taxon>Sar</taxon>
        <taxon>Alveolata</taxon>
        <taxon>Apicomplexa</taxon>
        <taxon>Aconoidasida</taxon>
        <taxon>Piroplasmida</taxon>
        <taxon>Babesiidae</taxon>
        <taxon>Babesia</taxon>
    </lineage>
</organism>
<dbReference type="Pfam" id="PF02536">
    <property type="entry name" value="mTERF"/>
    <property type="match status" value="1"/>
</dbReference>
<name>A0AAD9GCJ5_BABDI</name>
<dbReference type="Gene3D" id="1.25.70.10">
    <property type="entry name" value="Transcription termination factor 3, mitochondrial"/>
    <property type="match status" value="1"/>
</dbReference>
<feature type="chain" id="PRO_5042280348" evidence="4">
    <location>
        <begin position="20"/>
        <end position="794"/>
    </location>
</feature>
<dbReference type="Proteomes" id="UP001195914">
    <property type="component" value="Unassembled WGS sequence"/>
</dbReference>
<sequence length="794" mass="91206">MRQWAALVLFVSVSAPCLSLLAFCCVEALRLNGRESYYTIAFLYPPTQAIDCHNGTISRLCPAASYDKSLGVKQSKGPVLRALCEDDSSSSTNFGACSPGTLPFRTVGRSFRFFDATSTDAGFHTHSHVKRPFTLGSFFGSVNSAFTDAEYDHRLALNEKYATITDDTDDSGLPLAPENEDYEVDDSVPDSDADLSRPPSSKEEWYLKRLARGRRFWHKYFADPSQQSLRFYRLVKMKHDIKFCNRVVRRKYIELRPEIKPDVVDGKVQPLTRRQRNLNRSRIQTVRTTVGYDNSSEDSNALILLTLPQARLVRMVERIRLPHLLALRNFEMLRLLRHSMLFMSKPNIFESTVDFLLTFSRLNTDYRGEIPMFCELPVKPVKRFRPMIYAVIGRLRNDPFPDHLLKVRSSTPPPIREEFPRCVENEKSVMTRFLDACASLTLERVSKAEYDFDAVMDRDFSDNFAEMMPSYTTKESVNRIDYPVTVSFSREMGKYLREDVTAPSTIADTTMDGHDHSASDVANASDSTPNTTDAVEDKAVTSSGSSGLTGTVTPPRGSSVPWTADDIKLMFKRVFRLGLTKPSTLIDRFRRLHCDIGFSFEDILWLGRTRPQVFRYGNYRQRCQQIYDCDESLTFEDILSMVRTYPNILVLNVMRCVRPKLYYLRRVIRKDIADIVSFPKVFSFSLYDRIIPRHLALMNRIYKGAFMKVYRYLFESGFYKGYGQTVTDAKVPDILPAEHGRYMDAYTTVNRPIDLRRLLATSDDEFMKHFELSYRDLAQGKEDAIRIPLPTDLL</sequence>
<evidence type="ECO:0000256" key="2">
    <source>
        <dbReference type="ARBA" id="ARBA00022946"/>
    </source>
</evidence>
<keyword evidence="2" id="KW-0809">Transit peptide</keyword>
<dbReference type="SMART" id="SM00733">
    <property type="entry name" value="Mterf"/>
    <property type="match status" value="3"/>
</dbReference>
<feature type="compositionally biased region" description="Low complexity" evidence="3">
    <location>
        <begin position="540"/>
        <end position="553"/>
    </location>
</feature>
<evidence type="ECO:0000256" key="4">
    <source>
        <dbReference type="SAM" id="SignalP"/>
    </source>
</evidence>
<dbReference type="AlphaFoldDB" id="A0AAD9GCJ5"/>
<dbReference type="InterPro" id="IPR003690">
    <property type="entry name" value="MTERF"/>
</dbReference>
<accession>A0AAD9GCJ5</accession>
<feature type="region of interest" description="Disordered" evidence="3">
    <location>
        <begin position="506"/>
        <end position="559"/>
    </location>
</feature>
<dbReference type="PANTHER" id="PTHR13068:SF151">
    <property type="entry name" value="TRANSCRIPTION TERMINATION FACTOR MTERF9, CHLOROPLASTIC"/>
    <property type="match status" value="1"/>
</dbReference>
<evidence type="ECO:0000256" key="1">
    <source>
        <dbReference type="ARBA" id="ARBA00007692"/>
    </source>
</evidence>
<evidence type="ECO:0000313" key="5">
    <source>
        <dbReference type="EMBL" id="KAK1935966.1"/>
    </source>
</evidence>
<dbReference type="PANTHER" id="PTHR13068">
    <property type="entry name" value="CGI-12 PROTEIN-RELATED"/>
    <property type="match status" value="1"/>
</dbReference>
<dbReference type="InterPro" id="IPR038538">
    <property type="entry name" value="MTERF_sf"/>
</dbReference>
<feature type="compositionally biased region" description="Polar residues" evidence="3">
    <location>
        <begin position="520"/>
        <end position="533"/>
    </location>
</feature>
<evidence type="ECO:0000256" key="3">
    <source>
        <dbReference type="SAM" id="MobiDB-lite"/>
    </source>
</evidence>
<reference evidence="5" key="1">
    <citation type="journal article" date="2014" name="Nucleic Acids Res.">
        <title>The evolutionary dynamics of variant antigen genes in Babesia reveal a history of genomic innovation underlying host-parasite interaction.</title>
        <authorList>
            <person name="Jackson A.P."/>
            <person name="Otto T.D."/>
            <person name="Darby A."/>
            <person name="Ramaprasad A."/>
            <person name="Xia D."/>
            <person name="Echaide I.E."/>
            <person name="Farber M."/>
            <person name="Gahlot S."/>
            <person name="Gamble J."/>
            <person name="Gupta D."/>
            <person name="Gupta Y."/>
            <person name="Jackson L."/>
            <person name="Malandrin L."/>
            <person name="Malas T.B."/>
            <person name="Moussa E."/>
            <person name="Nair M."/>
            <person name="Reid A.J."/>
            <person name="Sanders M."/>
            <person name="Sharma J."/>
            <person name="Tracey A."/>
            <person name="Quail M.A."/>
            <person name="Weir W."/>
            <person name="Wastling J.M."/>
            <person name="Hall N."/>
            <person name="Willadsen P."/>
            <person name="Lingelbach K."/>
            <person name="Shiels B."/>
            <person name="Tait A."/>
            <person name="Berriman M."/>
            <person name="Allred D.R."/>
            <person name="Pain A."/>
        </authorList>
    </citation>
    <scope>NUCLEOTIDE SEQUENCE</scope>
    <source>
        <strain evidence="5">1802A</strain>
    </source>
</reference>
<evidence type="ECO:0000313" key="6">
    <source>
        <dbReference type="Proteomes" id="UP001195914"/>
    </source>
</evidence>
<keyword evidence="6" id="KW-1185">Reference proteome</keyword>
<dbReference type="EMBL" id="JAHBMH010000044">
    <property type="protein sequence ID" value="KAK1935966.1"/>
    <property type="molecule type" value="Genomic_DNA"/>
</dbReference>
<protein>
    <submittedName>
        <fullName evidence="5">Uncharacterized protein</fullName>
    </submittedName>
</protein>